<dbReference type="Proteomes" id="UP000797356">
    <property type="component" value="Chromosome 4"/>
</dbReference>
<evidence type="ECO:0000313" key="2">
    <source>
        <dbReference type="Proteomes" id="UP000797356"/>
    </source>
</evidence>
<evidence type="ECO:0000313" key="1">
    <source>
        <dbReference type="EMBL" id="KAG1338012.1"/>
    </source>
</evidence>
<protein>
    <submittedName>
        <fullName evidence="1">Uncharacterized protein</fullName>
    </submittedName>
</protein>
<dbReference type="PANTHER" id="PTHR36781:SF1">
    <property type="entry name" value="OS05G0114600 PROTEIN"/>
    <property type="match status" value="1"/>
</dbReference>
<sequence length="71" mass="7803">MASKAAAAAAKAVAQGAAEGYQYPWREKLAKFKNELAKGVWGYWELGAWKPLALSARKRARLRKEVLLAGE</sequence>
<keyword evidence="2" id="KW-1185">Reference proteome</keyword>
<reference evidence="1" key="2">
    <citation type="submission" date="2019-07" db="EMBL/GenBank/DDBJ databases">
        <authorList>
            <person name="Yang Y."/>
            <person name="Bocs S."/>
            <person name="Baudouin L."/>
        </authorList>
    </citation>
    <scope>NUCLEOTIDE SEQUENCE</scope>
    <source>
        <tissue evidence="1">Spear leaf of Hainan Tall coconut</tissue>
    </source>
</reference>
<proteinExistence type="predicted"/>
<dbReference type="EMBL" id="CM017875">
    <property type="protein sequence ID" value="KAG1338012.1"/>
    <property type="molecule type" value="Genomic_DNA"/>
</dbReference>
<dbReference type="OrthoDB" id="18529at2759"/>
<organism evidence="1 2">
    <name type="scientific">Cocos nucifera</name>
    <name type="common">Coconut palm</name>
    <dbReference type="NCBI Taxonomy" id="13894"/>
    <lineage>
        <taxon>Eukaryota</taxon>
        <taxon>Viridiplantae</taxon>
        <taxon>Streptophyta</taxon>
        <taxon>Embryophyta</taxon>
        <taxon>Tracheophyta</taxon>
        <taxon>Spermatophyta</taxon>
        <taxon>Magnoliopsida</taxon>
        <taxon>Liliopsida</taxon>
        <taxon>Arecaceae</taxon>
        <taxon>Arecoideae</taxon>
        <taxon>Cocoseae</taxon>
        <taxon>Attaleinae</taxon>
        <taxon>Cocos</taxon>
    </lineage>
</organism>
<dbReference type="PANTHER" id="PTHR36781">
    <property type="entry name" value="OS05G0114600 PROTEIN"/>
    <property type="match status" value="1"/>
</dbReference>
<name>A0A8K0I5T1_COCNU</name>
<gene>
    <name evidence="1" type="ORF">COCNU_04G003180</name>
</gene>
<comment type="caution">
    <text evidence="1">The sequence shown here is derived from an EMBL/GenBank/DDBJ whole genome shotgun (WGS) entry which is preliminary data.</text>
</comment>
<dbReference type="AlphaFoldDB" id="A0A8K0I5T1"/>
<reference evidence="1" key="1">
    <citation type="journal article" date="2017" name="Gigascience">
        <title>The genome draft of coconut (Cocos nucifera).</title>
        <authorList>
            <person name="Xiao Y."/>
            <person name="Xu P."/>
            <person name="Fan H."/>
            <person name="Baudouin L."/>
            <person name="Xia W."/>
            <person name="Bocs S."/>
            <person name="Xu J."/>
            <person name="Li Q."/>
            <person name="Guo A."/>
            <person name="Zhou L."/>
            <person name="Li J."/>
            <person name="Wu Y."/>
            <person name="Ma Z."/>
            <person name="Armero A."/>
            <person name="Issali A.E."/>
            <person name="Liu N."/>
            <person name="Peng M."/>
            <person name="Yang Y."/>
        </authorList>
    </citation>
    <scope>NUCLEOTIDE SEQUENCE</scope>
    <source>
        <tissue evidence="1">Spear leaf of Hainan Tall coconut</tissue>
    </source>
</reference>
<accession>A0A8K0I5T1</accession>